<evidence type="ECO:0000313" key="2">
    <source>
        <dbReference type="EMBL" id="MDR4308503.1"/>
    </source>
</evidence>
<keyword evidence="3" id="KW-1185">Reference proteome</keyword>
<dbReference type="RefSeq" id="WP_309394304.1">
    <property type="nucleotide sequence ID" value="NZ_JADBEO010000054.1"/>
</dbReference>
<organism evidence="2 3">
    <name type="scientific">Chelatococcus sambhunathii</name>
    <dbReference type="NCBI Taxonomy" id="363953"/>
    <lineage>
        <taxon>Bacteria</taxon>
        <taxon>Pseudomonadati</taxon>
        <taxon>Pseudomonadota</taxon>
        <taxon>Alphaproteobacteria</taxon>
        <taxon>Hyphomicrobiales</taxon>
        <taxon>Chelatococcaceae</taxon>
        <taxon>Chelatococcus</taxon>
    </lineage>
</organism>
<accession>A0ABU1DKG4</accession>
<reference evidence="2" key="1">
    <citation type="submission" date="2020-10" db="EMBL/GenBank/DDBJ databases">
        <authorList>
            <person name="Abbas A."/>
            <person name="Razzaq R."/>
            <person name="Waqas M."/>
            <person name="Abbas N."/>
            <person name="Nielsen T.K."/>
            <person name="Hansen L.H."/>
            <person name="Hussain S."/>
            <person name="Shahid M."/>
        </authorList>
    </citation>
    <scope>NUCLEOTIDE SEQUENCE</scope>
    <source>
        <strain evidence="2">S14</strain>
    </source>
</reference>
<feature type="region of interest" description="Disordered" evidence="1">
    <location>
        <begin position="65"/>
        <end position="84"/>
    </location>
</feature>
<gene>
    <name evidence="2" type="ORF">IHQ68_17935</name>
</gene>
<protein>
    <submittedName>
        <fullName evidence="2">Uncharacterized protein</fullName>
    </submittedName>
</protein>
<dbReference type="Proteomes" id="UP001181622">
    <property type="component" value="Unassembled WGS sequence"/>
</dbReference>
<evidence type="ECO:0000313" key="3">
    <source>
        <dbReference type="Proteomes" id="UP001181622"/>
    </source>
</evidence>
<comment type="caution">
    <text evidence="2">The sequence shown here is derived from an EMBL/GenBank/DDBJ whole genome shotgun (WGS) entry which is preliminary data.</text>
</comment>
<proteinExistence type="predicted"/>
<name>A0ABU1DKG4_9HYPH</name>
<evidence type="ECO:0000256" key="1">
    <source>
        <dbReference type="SAM" id="MobiDB-lite"/>
    </source>
</evidence>
<dbReference type="EMBL" id="JADBEO010000054">
    <property type="protein sequence ID" value="MDR4308503.1"/>
    <property type="molecule type" value="Genomic_DNA"/>
</dbReference>
<sequence>MTGPARRSSAQSADEVIEIIRHVIDEAAVAPATAEVIAARSAAPQDSAEAALSAIEEALNLVAPSERAATASPPPESAVKEGADEEVSAAFVRRIADMMTDQLLDSPQEHLSYVVRKLGLAGVGA</sequence>